<dbReference type="Proteomes" id="UP000236721">
    <property type="component" value="Unassembled WGS sequence"/>
</dbReference>
<dbReference type="RefSeq" id="WP_103881150.1">
    <property type="nucleotide sequence ID" value="NZ_FNVG01000015.1"/>
</dbReference>
<reference evidence="3" key="1">
    <citation type="submission" date="2016-10" db="EMBL/GenBank/DDBJ databases">
        <authorList>
            <person name="Varghese N."/>
            <person name="Submissions S."/>
        </authorList>
    </citation>
    <scope>NUCLEOTIDE SEQUENCE [LARGE SCALE GENOMIC DNA]</scope>
    <source>
        <strain evidence="3">CGMCC 1.7062</strain>
    </source>
</reference>
<keyword evidence="1" id="KW-0812">Transmembrane</keyword>
<evidence type="ECO:0000313" key="2">
    <source>
        <dbReference type="EMBL" id="SEG46330.1"/>
    </source>
</evidence>
<proteinExistence type="predicted"/>
<sequence length="209" mass="22728">MMKRIGVLQGATLIELLVSTAISMLVLTSIGSFYVSLQRNASEHSQQLILNQALSTAVRRIQSDLTRSGFHELKGSALIPSGASATVHVSMGGTVVQYAYWDSRKPDEATPVENVVWQFDRDKQKLLVCRTVSSLAQGSKDISYSKTSGCTSVFEPNLVAVADFRIISNQVGTASASNQYLQLNIVGELRGNPSVAMSLQRDFMVRNGQ</sequence>
<dbReference type="InterPro" id="IPR016419">
    <property type="entry name" value="Prepilin_Pept-dep_B_prd"/>
</dbReference>
<dbReference type="OrthoDB" id="5876034at2"/>
<keyword evidence="1" id="KW-0472">Membrane</keyword>
<dbReference type="PIRSF" id="PIRSF004525">
    <property type="entry name" value="Pilin_peptidase-dep_B_prd"/>
    <property type="match status" value="1"/>
</dbReference>
<keyword evidence="1" id="KW-1133">Transmembrane helix</keyword>
<evidence type="ECO:0000256" key="1">
    <source>
        <dbReference type="SAM" id="Phobius"/>
    </source>
</evidence>
<protein>
    <submittedName>
        <fullName evidence="2">Type IV pilus assembly protein PilW</fullName>
    </submittedName>
</protein>
<dbReference type="EMBL" id="FNVG01000015">
    <property type="protein sequence ID" value="SEG46330.1"/>
    <property type="molecule type" value="Genomic_DNA"/>
</dbReference>
<organism evidence="2 3">
    <name type="scientific">Vibrio hangzhouensis</name>
    <dbReference type="NCBI Taxonomy" id="462991"/>
    <lineage>
        <taxon>Bacteria</taxon>
        <taxon>Pseudomonadati</taxon>
        <taxon>Pseudomonadota</taxon>
        <taxon>Gammaproteobacteria</taxon>
        <taxon>Vibrionales</taxon>
        <taxon>Vibrionaceae</taxon>
        <taxon>Vibrio</taxon>
    </lineage>
</organism>
<dbReference type="AlphaFoldDB" id="A0A1H6ADH8"/>
<name>A0A1H6ADH8_9VIBR</name>
<gene>
    <name evidence="2" type="ORF">SAMN04488244_1156</name>
</gene>
<feature type="transmembrane region" description="Helical" evidence="1">
    <location>
        <begin position="12"/>
        <end position="35"/>
    </location>
</feature>
<accession>A0A1H6ADH8</accession>
<evidence type="ECO:0000313" key="3">
    <source>
        <dbReference type="Proteomes" id="UP000236721"/>
    </source>
</evidence>
<keyword evidence="3" id="KW-1185">Reference proteome</keyword>